<dbReference type="Gene3D" id="2.60.40.10">
    <property type="entry name" value="Immunoglobulins"/>
    <property type="match status" value="3"/>
</dbReference>
<evidence type="ECO:0000256" key="3">
    <source>
        <dbReference type="ARBA" id="ARBA00022729"/>
    </source>
</evidence>
<evidence type="ECO:0000313" key="7">
    <source>
        <dbReference type="EMBL" id="MBJ6723708.1"/>
    </source>
</evidence>
<dbReference type="Pfam" id="PF24346">
    <property type="entry name" value="DUF7507"/>
    <property type="match status" value="1"/>
</dbReference>
<protein>
    <recommendedName>
        <fullName evidence="9">SD-repeat containing protein B domain-containing protein</fullName>
    </recommendedName>
</protein>
<dbReference type="PANTHER" id="PTHR23303">
    <property type="entry name" value="CARBOXYPEPTIDASE REGULATORY REGION-CONTAINING"/>
    <property type="match status" value="1"/>
</dbReference>
<gene>
    <name evidence="7" type="ORF">JFN93_03200</name>
</gene>
<comment type="subcellular location">
    <subcellularLocation>
        <location evidence="1">Secreted</location>
    </subcellularLocation>
</comment>
<dbReference type="Pfam" id="PF17210">
    <property type="entry name" value="SdrD_B"/>
    <property type="match status" value="3"/>
</dbReference>
<feature type="domain" description="DUF7507" evidence="6">
    <location>
        <begin position="1205"/>
        <end position="1285"/>
    </location>
</feature>
<comment type="caution">
    <text evidence="7">The sequence shown here is derived from an EMBL/GenBank/DDBJ whole genome shotgun (WGS) entry which is preliminary data.</text>
</comment>
<evidence type="ECO:0000256" key="4">
    <source>
        <dbReference type="SAM" id="SignalP"/>
    </source>
</evidence>
<evidence type="ECO:0000313" key="8">
    <source>
        <dbReference type="Proteomes" id="UP000636888"/>
    </source>
</evidence>
<evidence type="ECO:0000259" key="6">
    <source>
        <dbReference type="Pfam" id="PF24346"/>
    </source>
</evidence>
<dbReference type="RefSeq" id="WP_199382543.1">
    <property type="nucleotide sequence ID" value="NZ_JAEMHM010000002.1"/>
</dbReference>
<dbReference type="PANTHER" id="PTHR23303:SF15">
    <property type="entry name" value="COLOSSIN-A"/>
    <property type="match status" value="1"/>
</dbReference>
<keyword evidence="8" id="KW-1185">Reference proteome</keyword>
<evidence type="ECO:0000256" key="1">
    <source>
        <dbReference type="ARBA" id="ARBA00004613"/>
    </source>
</evidence>
<dbReference type="InterPro" id="IPR013783">
    <property type="entry name" value="Ig-like_fold"/>
</dbReference>
<sequence length="1861" mass="185952">MALKFNSLALLFAATIVTAFTGTAFAALLGVQPGYPQISYNIGSVTPATTYSYDGTTGVLTVTAAPLSYRASSTATPVLVNGTKSLSITVHLDATGKLIPNVAGDNITVIGTVVAGGQTYTGTLLTGKPTAFGFFNSTTTTDTFDFRFSTTDGTLKSAFTGKDIGVTLTSESSTFNGSFAAGFQGNAKGTIGTLAGPYMSLAETCTDATGSGPIAFSAVLTNTGSEALTSITCTSTPESAISGTPGTLDVGASATITGSYTPTGTPSSSAVNCSATGNGSQVSITATSQATCNVIATPAISVTAYCGDAPAPGQPITLTGLVANSGNELLTDVTCTDSKGTVIAGVPATLAPGATASISASYVPTGSNSTDIVTCSAKGGMDNLVVSANASTTCSIKTAPAFTVTESCSNAPAPGQPITLTGTITNTGNETLTGFSCTDSKGAAITGVPATLAPGSAASISGSYVPTGSNSGDTISCSATGAINSVTVSANANATCGIVTKPAFTVSESCSNAPAPGQPITLTGVIANTGNETLNGFSCTDSKGAVLAGIPATLAPGASAPITGSYVPTGSNSSDTITCSATGAINSASVSANSSATCGIDTKPAFTVSESCSNAPAPGQPITLTGVIANTGNETLSGFSCSDSKGAVLAGIPATLAPGASAPITGSYVPTGSNSSDTITCSATGGINSASVSANSSATCGIDTKPVFTVSESCSNAAAPGQAITLTGVITNTGNEPLSGLSCTDSKGAVFAGVPATLAPGASAPITGSYIPTGSNSSDTVTCSATGAINSASVSANSSATCGIDTKVTWTINDSCANAGAPGLPIGISAVISNTGNDTITGIVCSDSKGGSLTNVPTSLAPGASATMTGGYVTSLSPSTDMVTCSGYGITNATAVTGTSSATCQVLTAPSLTLTESCSNASAPGQPIGISGLLTNTGNESLAGFNCTDSQGAVLTGVPTTLAPGASATLTGSYVPTSGTSTDTISCTASGSLSASAVSANSNATCGVNAQACVSIKKQVSTTCTVTGSKDKHCKTDETKDDYCKRSDCDQSYCANTYQTKLSYCHEVTLKQSHCGSSESKGTHCSKSDCDHGYCNSDDNKDDYCKIPAAPTCVPVWLDADTEETGATMGITTKTTDSGDDFLSKLANGTLSQGGILDLLKKLKLGISHDDSDEAYIQDVDKDDDDNDDTYDAGEYYQGHVRQSPLAYRFLVTNCGQTDLTGVTVTDPTVGVTGYSVGNLAAGASVTLTADQIPQLALPTKYCTQSFVNTATVIGQDVLGNKVSDSDDAWVVCNTKTCTFTQGYWKNHPGNWPVSTLKLGSVSYSQTQLLAIFNTPVSGNGVIALAHQLIAAKLNVANGTMVPTTIQQAITSADAMIGALVVPPVGSGSLDTATTSTLTGTLDAYNSGTLPGGPTHCGDTTPPQQCTGVIGDFVWNDVNKNGAQNGGEAGIAKVKVTLSNGKSAYTDATGHYQFTGLCQGSYTVKVSPPCGWSATTPTSVTVNLTSDSASNLSADFGLAKPSIACTGKIGDYIWNDTNMNGVQDSTESGLAGITVLLSNGDQTSTDATGHYQFTGLCAGDYTITVATPAGYTASPTGQGGNTAKDSKGSPAKVTLTASSSSVQNIDFGFYKTPAPTCTGVIGNYVWNDLNKNGIQECKEPGLAGVTVKLSNGMSSITDADGHYQFSGLCAGTYTVTVLTPAGFTPSPTLQGNSRAADSNPTPSTVTLADNRASDLTVDFGFYKLPTPTCGKGCSLGYWKTHTANWPSASHTTDNFDSVFGTNAFTPDITLLQALNLGGGGVENLARQAAAALLNAEDGRISGFPLTVAQIKAAVVNAVVTGNYDALATQLDGYNNLGCPLN</sequence>
<dbReference type="InterPro" id="IPR055354">
    <property type="entry name" value="DUF7507"/>
</dbReference>
<feature type="domain" description="SD-repeat containing protein B" evidence="5">
    <location>
        <begin position="1430"/>
        <end position="1510"/>
    </location>
</feature>
<dbReference type="Proteomes" id="UP000636888">
    <property type="component" value="Unassembled WGS sequence"/>
</dbReference>
<dbReference type="NCBIfam" id="TIGR01451">
    <property type="entry name" value="B_ant_repeat"/>
    <property type="match status" value="1"/>
</dbReference>
<evidence type="ECO:0000259" key="5">
    <source>
        <dbReference type="Pfam" id="PF17210"/>
    </source>
</evidence>
<organism evidence="7 8">
    <name type="scientific">Geomesophilobacter sediminis</name>
    <dbReference type="NCBI Taxonomy" id="2798584"/>
    <lineage>
        <taxon>Bacteria</taxon>
        <taxon>Pseudomonadati</taxon>
        <taxon>Thermodesulfobacteriota</taxon>
        <taxon>Desulfuromonadia</taxon>
        <taxon>Geobacterales</taxon>
        <taxon>Geobacteraceae</taxon>
        <taxon>Geomesophilobacter</taxon>
    </lineage>
</organism>
<accession>A0A8J7IM55</accession>
<dbReference type="InterPro" id="IPR047589">
    <property type="entry name" value="DUF11_rpt"/>
</dbReference>
<dbReference type="SUPFAM" id="SSF117074">
    <property type="entry name" value="Hypothetical protein PA1324"/>
    <property type="match status" value="3"/>
</dbReference>
<feature type="signal peptide" evidence="4">
    <location>
        <begin position="1"/>
        <end position="26"/>
    </location>
</feature>
<evidence type="ECO:0008006" key="9">
    <source>
        <dbReference type="Google" id="ProtNLM"/>
    </source>
</evidence>
<reference evidence="7" key="1">
    <citation type="submission" date="2020-12" db="EMBL/GenBank/DDBJ databases">
        <title>Geomonas sp. Red875, isolated from river sediment.</title>
        <authorList>
            <person name="Xu Z."/>
            <person name="Zhang Z."/>
            <person name="Masuda Y."/>
            <person name="Itoh H."/>
            <person name="Senoo K."/>
        </authorList>
    </citation>
    <scope>NUCLEOTIDE SEQUENCE</scope>
    <source>
        <strain evidence="7">Red875</strain>
    </source>
</reference>
<keyword evidence="2" id="KW-0964">Secreted</keyword>
<feature type="domain" description="SD-repeat containing protein B" evidence="5">
    <location>
        <begin position="1528"/>
        <end position="1628"/>
    </location>
</feature>
<evidence type="ECO:0000256" key="2">
    <source>
        <dbReference type="ARBA" id="ARBA00022525"/>
    </source>
</evidence>
<dbReference type="InterPro" id="IPR033764">
    <property type="entry name" value="Sdr_B"/>
</dbReference>
<feature type="domain" description="SD-repeat containing protein B" evidence="5">
    <location>
        <begin position="1641"/>
        <end position="1741"/>
    </location>
</feature>
<dbReference type="GO" id="GO:0005576">
    <property type="term" value="C:extracellular region"/>
    <property type="evidence" value="ECO:0007669"/>
    <property type="project" value="UniProtKB-SubCell"/>
</dbReference>
<dbReference type="InterPro" id="IPR051417">
    <property type="entry name" value="SDr/BOS_complex"/>
</dbReference>
<keyword evidence="3 4" id="KW-0732">Signal</keyword>
<proteinExistence type="predicted"/>
<name>A0A8J7IM55_9BACT</name>
<feature type="chain" id="PRO_5035325579" description="SD-repeat containing protein B domain-containing protein" evidence="4">
    <location>
        <begin position="27"/>
        <end position="1861"/>
    </location>
</feature>
<dbReference type="EMBL" id="JAEMHM010000002">
    <property type="protein sequence ID" value="MBJ6723708.1"/>
    <property type="molecule type" value="Genomic_DNA"/>
</dbReference>